<keyword evidence="3" id="KW-1185">Reference proteome</keyword>
<dbReference type="AlphaFoldDB" id="N1PDR1"/>
<dbReference type="eggNOG" id="ENOG502SKKQ">
    <property type="taxonomic scope" value="Eukaryota"/>
</dbReference>
<dbReference type="Pfam" id="PF13649">
    <property type="entry name" value="Methyltransf_25"/>
    <property type="match status" value="1"/>
</dbReference>
<reference evidence="2 3" key="2">
    <citation type="journal article" date="2012" name="PLoS Pathog.">
        <title>Diverse lifestyles and strategies of plant pathogenesis encoded in the genomes of eighteen Dothideomycetes fungi.</title>
        <authorList>
            <person name="Ohm R.A."/>
            <person name="Feau N."/>
            <person name="Henrissat B."/>
            <person name="Schoch C.L."/>
            <person name="Horwitz B.A."/>
            <person name="Barry K.W."/>
            <person name="Condon B.J."/>
            <person name="Copeland A.C."/>
            <person name="Dhillon B."/>
            <person name="Glaser F."/>
            <person name="Hesse C.N."/>
            <person name="Kosti I."/>
            <person name="LaButti K."/>
            <person name="Lindquist E.A."/>
            <person name="Lucas S."/>
            <person name="Salamov A.A."/>
            <person name="Bradshaw R.E."/>
            <person name="Ciuffetti L."/>
            <person name="Hamelin R.C."/>
            <person name="Kema G.H.J."/>
            <person name="Lawrence C."/>
            <person name="Scott J.A."/>
            <person name="Spatafora J.W."/>
            <person name="Turgeon B.G."/>
            <person name="de Wit P.J.G.M."/>
            <person name="Zhong S."/>
            <person name="Goodwin S.B."/>
            <person name="Grigoriev I.V."/>
        </authorList>
    </citation>
    <scope>NUCLEOTIDE SEQUENCE [LARGE SCALE GENOMIC DNA]</scope>
    <source>
        <strain evidence="3">NZE10 / CBS 128990</strain>
    </source>
</reference>
<protein>
    <recommendedName>
        <fullName evidence="1">Methyltransferase domain-containing protein</fullName>
    </recommendedName>
</protein>
<evidence type="ECO:0000313" key="2">
    <source>
        <dbReference type="EMBL" id="EME40512.1"/>
    </source>
</evidence>
<feature type="domain" description="Methyltransferase" evidence="1">
    <location>
        <begin position="25"/>
        <end position="123"/>
    </location>
</feature>
<evidence type="ECO:0000313" key="3">
    <source>
        <dbReference type="Proteomes" id="UP000016933"/>
    </source>
</evidence>
<sequence>QHHLWKADLGYLIHPSIPVPAKPRIADVACGNGCWLLDVASTLQLPYALRGFDISLDQVPSTGLDPSAFPSVRFLTWNIFNDPPSDYVGAFDIVHIRLITVIFRDNDPIPVIESLKKLLKPGGYLQWEEVDNVDFSVLTPRGGEEAPALEQAVAQLCSSGKGDWKQHGAQFLNQNGFAHAKQFHIEPSNLNARFWTDK</sequence>
<name>N1PDR1_DOTSN</name>
<dbReference type="STRING" id="675120.N1PDR1"/>
<dbReference type="Proteomes" id="UP000016933">
    <property type="component" value="Unassembled WGS sequence"/>
</dbReference>
<accession>N1PDR1</accession>
<feature type="non-terminal residue" evidence="2">
    <location>
        <position position="1"/>
    </location>
</feature>
<dbReference type="Gene3D" id="3.40.50.150">
    <property type="entry name" value="Vaccinia Virus protein VP39"/>
    <property type="match status" value="1"/>
</dbReference>
<dbReference type="EMBL" id="KB446543">
    <property type="protein sequence ID" value="EME40512.1"/>
    <property type="molecule type" value="Genomic_DNA"/>
</dbReference>
<dbReference type="InterPro" id="IPR041698">
    <property type="entry name" value="Methyltransf_25"/>
</dbReference>
<dbReference type="OMA" id="GYLQWAD"/>
<dbReference type="SUPFAM" id="SSF53335">
    <property type="entry name" value="S-adenosyl-L-methionine-dependent methyltransferases"/>
    <property type="match status" value="1"/>
</dbReference>
<reference evidence="3" key="1">
    <citation type="journal article" date="2012" name="PLoS Genet.">
        <title>The genomes of the fungal plant pathogens Cladosporium fulvum and Dothistroma septosporum reveal adaptation to different hosts and lifestyles but also signatures of common ancestry.</title>
        <authorList>
            <person name="de Wit P.J.G.M."/>
            <person name="van der Burgt A."/>
            <person name="Oekmen B."/>
            <person name="Stergiopoulos I."/>
            <person name="Abd-Elsalam K.A."/>
            <person name="Aerts A.L."/>
            <person name="Bahkali A.H."/>
            <person name="Beenen H.G."/>
            <person name="Chettri P."/>
            <person name="Cox M.P."/>
            <person name="Datema E."/>
            <person name="de Vries R.P."/>
            <person name="Dhillon B."/>
            <person name="Ganley A.R."/>
            <person name="Griffiths S.A."/>
            <person name="Guo Y."/>
            <person name="Hamelin R.C."/>
            <person name="Henrissat B."/>
            <person name="Kabir M.S."/>
            <person name="Jashni M.K."/>
            <person name="Kema G."/>
            <person name="Klaubauf S."/>
            <person name="Lapidus A."/>
            <person name="Levasseur A."/>
            <person name="Lindquist E."/>
            <person name="Mehrabi R."/>
            <person name="Ohm R.A."/>
            <person name="Owen T.J."/>
            <person name="Salamov A."/>
            <person name="Schwelm A."/>
            <person name="Schijlen E."/>
            <person name="Sun H."/>
            <person name="van den Burg H.A."/>
            <person name="van Ham R.C.H.J."/>
            <person name="Zhang S."/>
            <person name="Goodwin S.B."/>
            <person name="Grigoriev I.V."/>
            <person name="Collemare J."/>
            <person name="Bradshaw R.E."/>
        </authorList>
    </citation>
    <scope>NUCLEOTIDE SEQUENCE [LARGE SCALE GENOMIC DNA]</scope>
    <source>
        <strain evidence="3">NZE10 / CBS 128990</strain>
    </source>
</reference>
<proteinExistence type="predicted"/>
<dbReference type="HOGENOM" id="CLU_093259_1_0_1"/>
<organism evidence="2 3">
    <name type="scientific">Dothistroma septosporum (strain NZE10 / CBS 128990)</name>
    <name type="common">Red band needle blight fungus</name>
    <name type="synonym">Mycosphaerella pini</name>
    <dbReference type="NCBI Taxonomy" id="675120"/>
    <lineage>
        <taxon>Eukaryota</taxon>
        <taxon>Fungi</taxon>
        <taxon>Dikarya</taxon>
        <taxon>Ascomycota</taxon>
        <taxon>Pezizomycotina</taxon>
        <taxon>Dothideomycetes</taxon>
        <taxon>Dothideomycetidae</taxon>
        <taxon>Mycosphaerellales</taxon>
        <taxon>Mycosphaerellaceae</taxon>
        <taxon>Dothistroma</taxon>
    </lineage>
</organism>
<gene>
    <name evidence="2" type="ORF">DOTSEDRAFT_136506</name>
</gene>
<dbReference type="OrthoDB" id="3626489at2759"/>
<dbReference type="InterPro" id="IPR029063">
    <property type="entry name" value="SAM-dependent_MTases_sf"/>
</dbReference>
<dbReference type="CDD" id="cd02440">
    <property type="entry name" value="AdoMet_MTases"/>
    <property type="match status" value="1"/>
</dbReference>
<evidence type="ECO:0000259" key="1">
    <source>
        <dbReference type="Pfam" id="PF13649"/>
    </source>
</evidence>